<gene>
    <name evidence="3" type="ORF">HNP60_003398</name>
</gene>
<name>A0ABR6NJG9_9SPHN</name>
<dbReference type="Gene3D" id="3.30.2320.10">
    <property type="entry name" value="hypothetical protein PF0899 domain"/>
    <property type="match status" value="1"/>
</dbReference>
<dbReference type="SUPFAM" id="SSF56563">
    <property type="entry name" value="Major capsid protein gp5"/>
    <property type="match status" value="1"/>
</dbReference>
<protein>
    <submittedName>
        <fullName evidence="3">HK97 family phage major capsid protein</fullName>
    </submittedName>
</protein>
<dbReference type="InterPro" id="IPR054612">
    <property type="entry name" value="Phage_capsid-like_C"/>
</dbReference>
<comment type="caution">
    <text evidence="3">The sequence shown here is derived from an EMBL/GenBank/DDBJ whole genome shotgun (WGS) entry which is preliminary data.</text>
</comment>
<dbReference type="InterPro" id="IPR024455">
    <property type="entry name" value="Phage_capsid"/>
</dbReference>
<dbReference type="NCBIfam" id="TIGR01554">
    <property type="entry name" value="major_cap_HK97"/>
    <property type="match status" value="1"/>
</dbReference>
<feature type="domain" description="Phage capsid-like C-terminal" evidence="2">
    <location>
        <begin position="178"/>
        <end position="435"/>
    </location>
</feature>
<keyword evidence="4" id="KW-1185">Reference proteome</keyword>
<evidence type="ECO:0000256" key="1">
    <source>
        <dbReference type="ARBA" id="ARBA00004328"/>
    </source>
</evidence>
<reference evidence="3 4" key="1">
    <citation type="submission" date="2020-08" db="EMBL/GenBank/DDBJ databases">
        <title>Exploring microbial biodiversity for novel pathways involved in the catabolism of aromatic compounds derived from lignin.</title>
        <authorList>
            <person name="Elkins J."/>
        </authorList>
    </citation>
    <scope>NUCLEOTIDE SEQUENCE [LARGE SCALE GENOMIC DNA]</scope>
    <source>
        <strain evidence="3 4">B1D3A</strain>
    </source>
</reference>
<dbReference type="EMBL" id="JACHKA010000001">
    <property type="protein sequence ID" value="MBB5987424.1"/>
    <property type="molecule type" value="Genomic_DNA"/>
</dbReference>
<evidence type="ECO:0000313" key="4">
    <source>
        <dbReference type="Proteomes" id="UP001138540"/>
    </source>
</evidence>
<dbReference type="Proteomes" id="UP001138540">
    <property type="component" value="Unassembled WGS sequence"/>
</dbReference>
<proteinExistence type="predicted"/>
<comment type="subcellular location">
    <subcellularLocation>
        <location evidence="1">Virion</location>
    </subcellularLocation>
</comment>
<dbReference type="Pfam" id="PF05065">
    <property type="entry name" value="Phage_capsid"/>
    <property type="match status" value="1"/>
</dbReference>
<sequence>MSVKNLTLKEAREKLGAKQDELGEVFAEAKTDDGGLDFNKVSCLGENVKGSIAVAEKVKAMNAELDELAAYAETLEAAEDAALKHAGREKARGGFRQPGVSKGNYPSAEARFKALGEMAFEQKAFKDWMEKGAPSGITFSIDDIWPTDMLAVAASFETIGAKALMATTAGYAPEVMRQPGFVDALTRPIQLLDIIPTFQTDQASVKYMEETTRTHAAAEVAEGGAYAESAFAFTEKDSPVRKIGDSLPVTDEQLEDVPMMQGYINTRLPFGVRQRLDGQILIGNGTAPNLRGLKNLVGIQTQAKATDPTIDAFYKAMTKIRLTGRSIPTHHLIHPLDWQNIRLTRTTDGVYIFGSPSEAGADRLWGLPVVQPDADAAGTGYTGSFRPDTVSLHEKRGVELQVGYVGTQFVEGKRTVRGDMRAALVWWRPPAFCSVTGI</sequence>
<evidence type="ECO:0000313" key="3">
    <source>
        <dbReference type="EMBL" id="MBB5987424.1"/>
    </source>
</evidence>
<evidence type="ECO:0000259" key="2">
    <source>
        <dbReference type="Pfam" id="PF05065"/>
    </source>
</evidence>
<organism evidence="3 4">
    <name type="scientific">Sphingobium lignivorans</name>
    <dbReference type="NCBI Taxonomy" id="2735886"/>
    <lineage>
        <taxon>Bacteria</taxon>
        <taxon>Pseudomonadati</taxon>
        <taxon>Pseudomonadota</taxon>
        <taxon>Alphaproteobacteria</taxon>
        <taxon>Sphingomonadales</taxon>
        <taxon>Sphingomonadaceae</taxon>
        <taxon>Sphingobium</taxon>
    </lineage>
</organism>
<dbReference type="Gene3D" id="3.30.2400.10">
    <property type="entry name" value="Major capsid protein gp5"/>
    <property type="match status" value="1"/>
</dbReference>
<accession>A0ABR6NJG9</accession>
<dbReference type="RefSeq" id="WP_184155950.1">
    <property type="nucleotide sequence ID" value="NZ_JACHKA010000001.1"/>
</dbReference>